<reference evidence="3" key="1">
    <citation type="submission" date="2017-01" db="EMBL/GenBank/DDBJ databases">
        <authorList>
            <person name="Varghese N."/>
            <person name="Submissions S."/>
        </authorList>
    </citation>
    <scope>NUCLEOTIDE SEQUENCE [LARGE SCALE GENOMIC DNA]</scope>
    <source>
        <strain evidence="3">DSM 24913</strain>
    </source>
</reference>
<gene>
    <name evidence="2" type="ORF">SAMN05421686_10280</name>
</gene>
<keyword evidence="3" id="KW-1185">Reference proteome</keyword>
<evidence type="ECO:0000313" key="3">
    <source>
        <dbReference type="Proteomes" id="UP000185639"/>
    </source>
</evidence>
<dbReference type="EMBL" id="FTOH01000002">
    <property type="protein sequence ID" value="SIS49871.1"/>
    <property type="molecule type" value="Genomic_DNA"/>
</dbReference>
<dbReference type="SUPFAM" id="SSF56935">
    <property type="entry name" value="Porins"/>
    <property type="match status" value="1"/>
</dbReference>
<feature type="chain" id="PRO_5012026356" description="Porin" evidence="1">
    <location>
        <begin position="23"/>
        <end position="372"/>
    </location>
</feature>
<dbReference type="AlphaFoldDB" id="A0A1N7JKU9"/>
<accession>A0A1N7JKU9</accession>
<evidence type="ECO:0000313" key="2">
    <source>
        <dbReference type="EMBL" id="SIS49871.1"/>
    </source>
</evidence>
<dbReference type="OrthoDB" id="197869at2"/>
<protein>
    <recommendedName>
        <fullName evidence="4">Porin</fullName>
    </recommendedName>
</protein>
<evidence type="ECO:0000256" key="1">
    <source>
        <dbReference type="SAM" id="SignalP"/>
    </source>
</evidence>
<name>A0A1N7JKU9_9GAMM</name>
<dbReference type="STRING" id="484498.SAMN05421686_10280"/>
<sequence>MLKIKLPLVSLALMSASPGLFAEELVVNGFMSVGAGVLSNSEVSVKGYDDDISFSADTVVGVQLSKQVNDSTSATTQLVSRGGEDYDTEAAWAYVAYSPDDVTTLRIGRLRTPFFYYSDFLEVGYAYNWIRPPEEVYSLDTFSSFNGIDASRQFLIGTAELFTQVYVGRLLEDFSVNGTAYEFSLQNLAGVVFGLTLGDFGYRASVHTGDGYTDLELGGTRDLDQVYGLATASGVGEKFALDGKTSHFYELAATWDNGDVSAIAEVTALEHETAMLLDEMSSLFSVAKRFDSTTVHLSYASVRSLKESDATVRNIQSMFERHDSSWILGARYDYDSSAAFKFEVQKIEEKIQAGSTSGEDGMLYSVALDLVF</sequence>
<proteinExistence type="predicted"/>
<organism evidence="2 3">
    <name type="scientific">Thalassolituus maritimus</name>
    <dbReference type="NCBI Taxonomy" id="484498"/>
    <lineage>
        <taxon>Bacteria</taxon>
        <taxon>Pseudomonadati</taxon>
        <taxon>Pseudomonadota</taxon>
        <taxon>Gammaproteobacteria</taxon>
        <taxon>Oceanospirillales</taxon>
        <taxon>Oceanospirillaceae</taxon>
        <taxon>Thalassolituus</taxon>
    </lineage>
</organism>
<evidence type="ECO:0008006" key="4">
    <source>
        <dbReference type="Google" id="ProtNLM"/>
    </source>
</evidence>
<feature type="signal peptide" evidence="1">
    <location>
        <begin position="1"/>
        <end position="22"/>
    </location>
</feature>
<keyword evidence="1" id="KW-0732">Signal</keyword>
<dbReference type="RefSeq" id="WP_076514253.1">
    <property type="nucleotide sequence ID" value="NZ_CAJWBH010000011.1"/>
</dbReference>
<dbReference type="Proteomes" id="UP000185639">
    <property type="component" value="Unassembled WGS sequence"/>
</dbReference>